<dbReference type="GO" id="GO:0015288">
    <property type="term" value="F:porin activity"/>
    <property type="evidence" value="ECO:0007669"/>
    <property type="project" value="TreeGrafter"/>
</dbReference>
<dbReference type="GO" id="GO:0015562">
    <property type="term" value="F:efflux transmembrane transporter activity"/>
    <property type="evidence" value="ECO:0007669"/>
    <property type="project" value="InterPro"/>
</dbReference>
<dbReference type="Gene3D" id="1.20.1600.10">
    <property type="entry name" value="Outer membrane efflux proteins (OEP)"/>
    <property type="match status" value="1"/>
</dbReference>
<dbReference type="InterPro" id="IPR003423">
    <property type="entry name" value="OMP_efflux"/>
</dbReference>
<evidence type="ECO:0000256" key="6">
    <source>
        <dbReference type="ARBA" id="ARBA00023136"/>
    </source>
</evidence>
<accession>A0A4R8DGE9</accession>
<protein>
    <submittedName>
        <fullName evidence="9">Outer membrane protein TolC</fullName>
    </submittedName>
</protein>
<keyword evidence="4" id="KW-1134">Transmembrane beta strand</keyword>
<organism evidence="9 10">
    <name type="scientific">Dinghuibacter silviterrae</name>
    <dbReference type="NCBI Taxonomy" id="1539049"/>
    <lineage>
        <taxon>Bacteria</taxon>
        <taxon>Pseudomonadati</taxon>
        <taxon>Bacteroidota</taxon>
        <taxon>Chitinophagia</taxon>
        <taxon>Chitinophagales</taxon>
        <taxon>Chitinophagaceae</taxon>
        <taxon>Dinghuibacter</taxon>
    </lineage>
</organism>
<feature type="signal peptide" evidence="8">
    <location>
        <begin position="1"/>
        <end position="23"/>
    </location>
</feature>
<evidence type="ECO:0000256" key="2">
    <source>
        <dbReference type="ARBA" id="ARBA00007613"/>
    </source>
</evidence>
<dbReference type="GO" id="GO:1990281">
    <property type="term" value="C:efflux pump complex"/>
    <property type="evidence" value="ECO:0007669"/>
    <property type="project" value="TreeGrafter"/>
</dbReference>
<dbReference type="AlphaFoldDB" id="A0A4R8DGE9"/>
<keyword evidence="6" id="KW-0472">Membrane</keyword>
<dbReference type="GO" id="GO:0009279">
    <property type="term" value="C:cell outer membrane"/>
    <property type="evidence" value="ECO:0007669"/>
    <property type="project" value="UniProtKB-SubCell"/>
</dbReference>
<dbReference type="PANTHER" id="PTHR30026">
    <property type="entry name" value="OUTER MEMBRANE PROTEIN TOLC"/>
    <property type="match status" value="1"/>
</dbReference>
<keyword evidence="3" id="KW-0813">Transport</keyword>
<gene>
    <name evidence="9" type="ORF">EDB95_4279</name>
</gene>
<reference evidence="9 10" key="1">
    <citation type="submission" date="2019-03" db="EMBL/GenBank/DDBJ databases">
        <title>Genomic Encyclopedia of Type Strains, Phase IV (KMG-IV): sequencing the most valuable type-strain genomes for metagenomic binning, comparative biology and taxonomic classification.</title>
        <authorList>
            <person name="Goeker M."/>
        </authorList>
    </citation>
    <scope>NUCLEOTIDE SEQUENCE [LARGE SCALE GENOMIC DNA]</scope>
    <source>
        <strain evidence="9 10">DSM 100059</strain>
    </source>
</reference>
<keyword evidence="7" id="KW-0998">Cell outer membrane</keyword>
<feature type="chain" id="PRO_5020181276" evidence="8">
    <location>
        <begin position="24"/>
        <end position="465"/>
    </location>
</feature>
<dbReference type="SUPFAM" id="SSF56954">
    <property type="entry name" value="Outer membrane efflux proteins (OEP)"/>
    <property type="match status" value="1"/>
</dbReference>
<evidence type="ECO:0000256" key="5">
    <source>
        <dbReference type="ARBA" id="ARBA00022692"/>
    </source>
</evidence>
<evidence type="ECO:0000256" key="4">
    <source>
        <dbReference type="ARBA" id="ARBA00022452"/>
    </source>
</evidence>
<name>A0A4R8DGE9_9BACT</name>
<evidence type="ECO:0000256" key="7">
    <source>
        <dbReference type="ARBA" id="ARBA00023237"/>
    </source>
</evidence>
<proteinExistence type="inferred from homology"/>
<comment type="similarity">
    <text evidence="2">Belongs to the outer membrane factor (OMF) (TC 1.B.17) family.</text>
</comment>
<dbReference type="InterPro" id="IPR051906">
    <property type="entry name" value="TolC-like"/>
</dbReference>
<dbReference type="OrthoDB" id="654853at2"/>
<evidence type="ECO:0000256" key="3">
    <source>
        <dbReference type="ARBA" id="ARBA00022448"/>
    </source>
</evidence>
<comment type="subcellular location">
    <subcellularLocation>
        <location evidence="1">Cell outer membrane</location>
    </subcellularLocation>
</comment>
<sequence length="465" mass="51300">MLKLPIVFLFVVGATCSVFPGTAQVLTLKQAVQTALANYPTLKAKAHYVQSSRALVKEAGREYLPDLTVSAQQDYGTVNGQNGPLYSFTGLTAASSGPVFPDQNNAAAFGALYLANVNWNFFAFGRYKEKVAVARRVLEEDTSDLYQERFQEEIEVAGAYLNLLAAQQLIHTQESNLERAQAVQRVVLARVKGQLNPGVDSSQANAEVSAARIELTNAVDAEQQRANELAQLMGVPAGEFVLDTLFLSQVPSTMITPSTVNPQDHPLLKFYKSRIAVSDEETKYLKTYNYPTFSLFGLTQGRGSGFDYNYSAANPDAYTHSYGQGVGVQRINYLVGIGVTWNLTNPLRIHEQVAAQRFTSLGLGDEYELINQRLAAQRVLAETRITNALSNYREAPVQVKAAQDAFNQKNVLYNHGLANILDLTQTQYVLNRAEIDRDIAYNNVWQALLLKAAATGDWDLFITAF</sequence>
<evidence type="ECO:0000256" key="8">
    <source>
        <dbReference type="SAM" id="SignalP"/>
    </source>
</evidence>
<dbReference type="RefSeq" id="WP_133996899.1">
    <property type="nucleotide sequence ID" value="NZ_SODV01000002.1"/>
</dbReference>
<dbReference type="Proteomes" id="UP000294498">
    <property type="component" value="Unassembled WGS sequence"/>
</dbReference>
<dbReference type="EMBL" id="SODV01000002">
    <property type="protein sequence ID" value="TDW96448.1"/>
    <property type="molecule type" value="Genomic_DNA"/>
</dbReference>
<evidence type="ECO:0000313" key="10">
    <source>
        <dbReference type="Proteomes" id="UP000294498"/>
    </source>
</evidence>
<keyword evidence="5" id="KW-0812">Transmembrane</keyword>
<comment type="caution">
    <text evidence="9">The sequence shown here is derived from an EMBL/GenBank/DDBJ whole genome shotgun (WGS) entry which is preliminary data.</text>
</comment>
<dbReference type="PANTHER" id="PTHR30026:SF20">
    <property type="entry name" value="OUTER MEMBRANE PROTEIN TOLC"/>
    <property type="match status" value="1"/>
</dbReference>
<keyword evidence="10" id="KW-1185">Reference proteome</keyword>
<dbReference type="Pfam" id="PF02321">
    <property type="entry name" value="OEP"/>
    <property type="match status" value="1"/>
</dbReference>
<evidence type="ECO:0000313" key="9">
    <source>
        <dbReference type="EMBL" id="TDW96448.1"/>
    </source>
</evidence>
<evidence type="ECO:0000256" key="1">
    <source>
        <dbReference type="ARBA" id="ARBA00004442"/>
    </source>
</evidence>
<keyword evidence="8" id="KW-0732">Signal</keyword>